<reference evidence="1 2" key="1">
    <citation type="submission" date="2016-03" db="EMBL/GenBank/DDBJ databases">
        <title>Whole genome sequencing of Grifola frondosa 9006-11.</title>
        <authorList>
            <person name="Min B."/>
            <person name="Park H."/>
            <person name="Kim J.-G."/>
            <person name="Cho H."/>
            <person name="Oh Y.-L."/>
            <person name="Kong W.-S."/>
            <person name="Choi I.-G."/>
        </authorList>
    </citation>
    <scope>NUCLEOTIDE SEQUENCE [LARGE SCALE GENOMIC DNA]</scope>
    <source>
        <strain evidence="1 2">9006-11</strain>
    </source>
</reference>
<name>A0A1C7MLG6_GRIFR</name>
<accession>A0A1C7MLG6</accession>
<evidence type="ECO:0000313" key="2">
    <source>
        <dbReference type="Proteomes" id="UP000092993"/>
    </source>
</evidence>
<dbReference type="OrthoDB" id="2803426at2759"/>
<dbReference type="OMA" id="TMEIFEL"/>
<organism evidence="1 2">
    <name type="scientific">Grifola frondosa</name>
    <name type="common">Maitake</name>
    <name type="synonym">Polyporus frondosus</name>
    <dbReference type="NCBI Taxonomy" id="5627"/>
    <lineage>
        <taxon>Eukaryota</taxon>
        <taxon>Fungi</taxon>
        <taxon>Dikarya</taxon>
        <taxon>Basidiomycota</taxon>
        <taxon>Agaricomycotina</taxon>
        <taxon>Agaricomycetes</taxon>
        <taxon>Polyporales</taxon>
        <taxon>Grifolaceae</taxon>
        <taxon>Grifola</taxon>
    </lineage>
</organism>
<keyword evidence="2" id="KW-1185">Reference proteome</keyword>
<dbReference type="Proteomes" id="UP000092993">
    <property type="component" value="Unassembled WGS sequence"/>
</dbReference>
<gene>
    <name evidence="1" type="ORF">A0H81_01642</name>
</gene>
<proteinExistence type="predicted"/>
<sequence length="540" mass="60006">MMDRADVMAKAKESDASQKRVFLNSEDISSCTQWIHLQKKIEERAGQICSPIEGTYQLTTPLPYDELETRVKADKFNINEIATRVNPSAKLPTKWPSGTTETTVAVVMLALPPSAVLQTSLKRPQEVEYPVEPRKRSRVEEDHARIIEAIRRAPRPSEAAKPSFFANFQKGRQTNIKNGRPIDFVGAPISIYHPVFAHFLDQIADSNLIPPAEVLKETQNIITASAEFSMFKMPIGPSSPGDRSGNDGVIRVYCPLVDRIASSAILKYKTELGSGAADPVMQGASGFEKWQLDVGALSSSVEDPIIQRLTDSLWLGGTPDLPERVLSIARVFSALKTCLEELRVFYEDLQPPIDQRYLYPHFQSYNAGGRNVSLTYVDYIGSQDERIDCALFEAKTDAGDRVVVKTSSRSRTSLSCAKGGGLSVVVMDFIAGKTMFELPSYDISSDILEDVKNAVVEREMGKKGAMLVDLTGVERRSRTVPCDLKRHQTDRLARGRFDGVATEPLTWRNLHFVPSWQLLVTHSRSLDDESGTPLALRNED</sequence>
<dbReference type="EMBL" id="LUGG01000002">
    <property type="protein sequence ID" value="OBZ77276.1"/>
    <property type="molecule type" value="Genomic_DNA"/>
</dbReference>
<evidence type="ECO:0000313" key="1">
    <source>
        <dbReference type="EMBL" id="OBZ77276.1"/>
    </source>
</evidence>
<dbReference type="STRING" id="5627.A0A1C7MLG6"/>
<dbReference type="AlphaFoldDB" id="A0A1C7MLG6"/>
<comment type="caution">
    <text evidence="1">The sequence shown here is derived from an EMBL/GenBank/DDBJ whole genome shotgun (WGS) entry which is preliminary data.</text>
</comment>
<protein>
    <submittedName>
        <fullName evidence="1">Uncharacterized protein</fullName>
    </submittedName>
</protein>